<keyword evidence="1" id="KW-0677">Repeat</keyword>
<dbReference type="RefSeq" id="WP_179261867.1">
    <property type="nucleotide sequence ID" value="NZ_CP058601.1"/>
</dbReference>
<dbReference type="CDD" id="cd00146">
    <property type="entry name" value="PKD"/>
    <property type="match status" value="1"/>
</dbReference>
<dbReference type="PROSITE" id="PS51318">
    <property type="entry name" value="TAT"/>
    <property type="match status" value="1"/>
</dbReference>
<dbReference type="SUPFAM" id="SSF49265">
    <property type="entry name" value="Fibronectin type III"/>
    <property type="match status" value="2"/>
</dbReference>
<feature type="domain" description="Fibronectin type-III" evidence="4">
    <location>
        <begin position="431"/>
        <end position="512"/>
    </location>
</feature>
<keyword evidence="6" id="KW-1185">Reference proteome</keyword>
<dbReference type="PROSITE" id="PS50093">
    <property type="entry name" value="PKD"/>
    <property type="match status" value="1"/>
</dbReference>
<dbReference type="CDD" id="cd12215">
    <property type="entry name" value="ChiC_BD"/>
    <property type="match status" value="1"/>
</dbReference>
<sequence length="663" mass="68990">MTHPNDTDDDEQFFESDTPANSPPSRRTFVQAAGAGAGTLALGASPASAQESRPTVSVTLADDQIESGGATTATIRIENSPEGSAGCTTEFAVDPDVAQITAVELGEYGRDIIEDQLNSEIEANGGSVSSIDPSVFGSIDETEYELATLRLEGQGNGTTELELVDFVLTPPDDGTIENASYDAPSVTVGTDSGSGADPVALDTPTNLEVVAGNETSVEVSWSSVSNAVEYAVSVDGTRKTSTTSTSATITGLDAGTTYEIGVSAVGQGGVASDAATVQVTTAAGAQADTPTLTVDLETAMIQPGETTTVNFGLTEAPTGLVGFQIEPSVDTEVATIVDAELGETYRSTLFREVETGAGSAMLRAIYTLDAGTTDIDFGHVELEAVANGETAVEVEIVRLEDTDANSVEATVEDATLTVGGQSDSDPESPTPPEGLEVTAETETSVELSWGSVSNAVEYAIFVDGTQQTTTTSTSATITGLDADTTYEVGVSAVGQGGARSDVVTVQATTKNAGNGEGDQNEGGSGGYPEWDSSVLYQSGDRVRWNGEVWVAQWKNQNAEPRYEVNYAWAPLNGEIPLEVDYLAKIKPSATTVGVGERIVFQVREQTASSYWVDTLQWDLGDGTTASGWYVGHSYDSSGTYAVTLTAVDNLGRQTTHEIEIIVS</sequence>
<dbReference type="GO" id="GO:0005975">
    <property type="term" value="P:carbohydrate metabolic process"/>
    <property type="evidence" value="ECO:0007669"/>
    <property type="project" value="InterPro"/>
</dbReference>
<dbReference type="SUPFAM" id="SSF51055">
    <property type="entry name" value="Carbohydrate binding domain"/>
    <property type="match status" value="1"/>
</dbReference>
<dbReference type="Gene3D" id="2.60.40.10">
    <property type="entry name" value="Immunoglobulins"/>
    <property type="match status" value="3"/>
</dbReference>
<dbReference type="KEGG" id="haly:HYG82_14005"/>
<feature type="region of interest" description="Disordered" evidence="2">
    <location>
        <begin position="416"/>
        <end position="444"/>
    </location>
</feature>
<protein>
    <submittedName>
        <fullName evidence="5">Fibronectin type III domain-containing protein</fullName>
    </submittedName>
</protein>
<dbReference type="InterPro" id="IPR013783">
    <property type="entry name" value="Ig-like_fold"/>
</dbReference>
<dbReference type="AlphaFoldDB" id="A0A7D5GT78"/>
<evidence type="ECO:0000259" key="4">
    <source>
        <dbReference type="PROSITE" id="PS50853"/>
    </source>
</evidence>
<dbReference type="Proteomes" id="UP000509241">
    <property type="component" value="Chromosome"/>
</dbReference>
<dbReference type="InterPro" id="IPR019546">
    <property type="entry name" value="TAT_signal_bac_arc"/>
</dbReference>
<gene>
    <name evidence="5" type="ORF">HYG82_14005</name>
</gene>
<feature type="domain" description="Fibronectin type-III" evidence="4">
    <location>
        <begin position="203"/>
        <end position="284"/>
    </location>
</feature>
<dbReference type="PROSITE" id="PS50853">
    <property type="entry name" value="FN3"/>
    <property type="match status" value="2"/>
</dbReference>
<feature type="region of interest" description="Disordered" evidence="2">
    <location>
        <begin position="1"/>
        <end position="34"/>
    </location>
</feature>
<dbReference type="Gene3D" id="2.10.10.20">
    <property type="entry name" value="Carbohydrate-binding module superfamily 5/12"/>
    <property type="match status" value="1"/>
</dbReference>
<dbReference type="SMART" id="SM00060">
    <property type="entry name" value="FN3"/>
    <property type="match status" value="2"/>
</dbReference>
<dbReference type="InterPro" id="IPR003961">
    <property type="entry name" value="FN3_dom"/>
</dbReference>
<dbReference type="InterPro" id="IPR035986">
    <property type="entry name" value="PKD_dom_sf"/>
</dbReference>
<dbReference type="PANTHER" id="PTHR46708">
    <property type="entry name" value="TENASCIN"/>
    <property type="match status" value="1"/>
</dbReference>
<evidence type="ECO:0000256" key="1">
    <source>
        <dbReference type="ARBA" id="ARBA00022737"/>
    </source>
</evidence>
<evidence type="ECO:0000313" key="5">
    <source>
        <dbReference type="EMBL" id="QLG49889.1"/>
    </source>
</evidence>
<dbReference type="OrthoDB" id="8638at2157"/>
<dbReference type="Pfam" id="PF00041">
    <property type="entry name" value="fn3"/>
    <property type="match status" value="2"/>
</dbReference>
<dbReference type="InterPro" id="IPR000601">
    <property type="entry name" value="PKD_dom"/>
</dbReference>
<accession>A0A7D5GT78</accession>
<dbReference type="InterPro" id="IPR036573">
    <property type="entry name" value="CBM_sf_5/12"/>
</dbReference>
<dbReference type="InterPro" id="IPR036116">
    <property type="entry name" value="FN3_sf"/>
</dbReference>
<dbReference type="SMART" id="SM00089">
    <property type="entry name" value="PKD"/>
    <property type="match status" value="1"/>
</dbReference>
<evidence type="ECO:0000256" key="2">
    <source>
        <dbReference type="SAM" id="MobiDB-lite"/>
    </source>
</evidence>
<name>A0A7D5GT78_9EURY</name>
<dbReference type="PANTHER" id="PTHR46708:SF2">
    <property type="entry name" value="FIBRONECTIN TYPE-III DOMAIN-CONTAINING PROTEIN"/>
    <property type="match status" value="1"/>
</dbReference>
<dbReference type="InterPro" id="IPR050991">
    <property type="entry name" value="ECM_Regulatory_Proteins"/>
</dbReference>
<dbReference type="CDD" id="cd00063">
    <property type="entry name" value="FN3"/>
    <property type="match status" value="1"/>
</dbReference>
<dbReference type="Pfam" id="PF18911">
    <property type="entry name" value="PKD_4"/>
    <property type="match status" value="1"/>
</dbReference>
<dbReference type="SUPFAM" id="SSF49299">
    <property type="entry name" value="PKD domain"/>
    <property type="match status" value="1"/>
</dbReference>
<proteinExistence type="predicted"/>
<dbReference type="GeneID" id="56034426"/>
<dbReference type="EMBL" id="CP058601">
    <property type="protein sequence ID" value="QLG49889.1"/>
    <property type="molecule type" value="Genomic_DNA"/>
</dbReference>
<dbReference type="NCBIfam" id="TIGR01409">
    <property type="entry name" value="TAT_signal_seq"/>
    <property type="match status" value="1"/>
</dbReference>
<reference evidence="5 6" key="1">
    <citation type="submission" date="2020-07" db="EMBL/GenBank/DDBJ databases">
        <authorList>
            <person name="Cui H."/>
        </authorList>
    </citation>
    <scope>NUCLEOTIDE SEQUENCE [LARGE SCALE GENOMIC DNA]</scope>
    <source>
        <strain evidence="5 6">YPL8</strain>
    </source>
</reference>
<feature type="domain" description="PKD" evidence="3">
    <location>
        <begin position="614"/>
        <end position="663"/>
    </location>
</feature>
<dbReference type="GO" id="GO:0005576">
    <property type="term" value="C:extracellular region"/>
    <property type="evidence" value="ECO:0007669"/>
    <property type="project" value="InterPro"/>
</dbReference>
<dbReference type="InterPro" id="IPR006311">
    <property type="entry name" value="TAT_signal"/>
</dbReference>
<dbReference type="GO" id="GO:0030246">
    <property type="term" value="F:carbohydrate binding"/>
    <property type="evidence" value="ECO:0007669"/>
    <property type="project" value="InterPro"/>
</dbReference>
<dbReference type="GO" id="GO:0004553">
    <property type="term" value="F:hydrolase activity, hydrolyzing O-glycosyl compounds"/>
    <property type="evidence" value="ECO:0007669"/>
    <property type="project" value="InterPro"/>
</dbReference>
<organism evidence="5 6">
    <name type="scientific">Natrinema halophilum</name>
    <dbReference type="NCBI Taxonomy" id="1699371"/>
    <lineage>
        <taxon>Archaea</taxon>
        <taxon>Methanobacteriati</taxon>
        <taxon>Methanobacteriota</taxon>
        <taxon>Stenosarchaea group</taxon>
        <taxon>Halobacteria</taxon>
        <taxon>Halobacteriales</taxon>
        <taxon>Natrialbaceae</taxon>
        <taxon>Natrinema</taxon>
    </lineage>
</organism>
<evidence type="ECO:0000313" key="6">
    <source>
        <dbReference type="Proteomes" id="UP000509241"/>
    </source>
</evidence>
<evidence type="ECO:0000259" key="3">
    <source>
        <dbReference type="PROSITE" id="PS50093"/>
    </source>
</evidence>
<dbReference type="InterPro" id="IPR022409">
    <property type="entry name" value="PKD/Chitinase_dom"/>
</dbReference>